<dbReference type="HAMAP" id="MF_00170">
    <property type="entry name" value="Rib_5P_isom_A"/>
    <property type="match status" value="1"/>
</dbReference>
<dbReference type="NCBIfam" id="TIGR00021">
    <property type="entry name" value="rpiA"/>
    <property type="match status" value="1"/>
</dbReference>
<reference evidence="4" key="1">
    <citation type="journal article" date="2020" name="mSystems">
        <title>Genome- and Community-Level Interaction Insights into Carbon Utilization and Element Cycling Functions of Hydrothermarchaeota in Hydrothermal Sediment.</title>
        <authorList>
            <person name="Zhou Z."/>
            <person name="Liu Y."/>
            <person name="Xu W."/>
            <person name="Pan J."/>
            <person name="Luo Z.H."/>
            <person name="Li M."/>
        </authorList>
    </citation>
    <scope>NUCLEOTIDE SEQUENCE [LARGE SCALE GENOMIC DNA]</scope>
    <source>
        <strain evidence="4">HyVt-345</strain>
    </source>
</reference>
<dbReference type="SUPFAM" id="SSF75445">
    <property type="entry name" value="D-ribose-5-phosphate isomerase (RpiA), lid domain"/>
    <property type="match status" value="1"/>
</dbReference>
<evidence type="ECO:0000256" key="1">
    <source>
        <dbReference type="ARBA" id="ARBA00001713"/>
    </source>
</evidence>
<feature type="binding site" evidence="3">
    <location>
        <begin position="28"/>
        <end position="31"/>
    </location>
    <ligand>
        <name>substrate</name>
    </ligand>
</feature>
<dbReference type="SUPFAM" id="SSF100950">
    <property type="entry name" value="NagB/RpiA/CoA transferase-like"/>
    <property type="match status" value="1"/>
</dbReference>
<proteinExistence type="inferred from homology"/>
<dbReference type="GO" id="GO:0006014">
    <property type="term" value="P:D-ribose metabolic process"/>
    <property type="evidence" value="ECO:0007669"/>
    <property type="project" value="TreeGrafter"/>
</dbReference>
<comment type="similarity">
    <text evidence="3">Belongs to the ribose 5-phosphate isomerase family.</text>
</comment>
<dbReference type="AlphaFoldDB" id="A0A831VRI3"/>
<comment type="catalytic activity">
    <reaction evidence="1 3">
        <text>aldehydo-D-ribose 5-phosphate = D-ribulose 5-phosphate</text>
        <dbReference type="Rhea" id="RHEA:14657"/>
        <dbReference type="ChEBI" id="CHEBI:58121"/>
        <dbReference type="ChEBI" id="CHEBI:58273"/>
        <dbReference type="EC" id="5.3.1.6"/>
    </reaction>
</comment>
<dbReference type="GO" id="GO:0004751">
    <property type="term" value="F:ribose-5-phosphate isomerase activity"/>
    <property type="evidence" value="ECO:0007669"/>
    <property type="project" value="UniProtKB-UniRule"/>
</dbReference>
<dbReference type="Gene3D" id="3.40.50.1360">
    <property type="match status" value="1"/>
</dbReference>
<dbReference type="CDD" id="cd01398">
    <property type="entry name" value="RPI_A"/>
    <property type="match status" value="1"/>
</dbReference>
<protein>
    <recommendedName>
        <fullName evidence="3">Ribose-5-phosphate isomerase A</fullName>
        <ecNumber evidence="3">5.3.1.6</ecNumber>
    </recommendedName>
    <alternativeName>
        <fullName evidence="3">Phosphoriboisomerase A</fullName>
        <shortName evidence="3">PRI</shortName>
    </alternativeName>
</protein>
<dbReference type="Pfam" id="PF06026">
    <property type="entry name" value="Rib_5-P_isom_A"/>
    <property type="match status" value="1"/>
</dbReference>
<sequence>MDSDYQKKMAAIASVEYIKDGMLVGLGSGSTAAHMIRELGKKVAEGLSIKAVPSSDTTAQLARKVGISLISLEEAGKLDINIDGADEFDGKLQLIKGGGGALLREKIVAYNSKFNIVISDASKQVERLGKFKLPLETIPFATKNIMTQLDEMGLRPVLRKNGSSVYLTDENNYIVDVDIFEKDNLVALNQNLINIPGVVETGLFLDTTDLILMGTADDTVIIKK</sequence>
<dbReference type="EC" id="5.3.1.6" evidence="3"/>
<keyword evidence="2 3" id="KW-0413">Isomerase</keyword>
<comment type="caution">
    <text evidence="4">The sequence shown here is derived from an EMBL/GenBank/DDBJ whole genome shotgun (WGS) entry which is preliminary data.</text>
</comment>
<comment type="subunit">
    <text evidence="3">Homodimer.</text>
</comment>
<dbReference type="GO" id="GO:0005829">
    <property type="term" value="C:cytosol"/>
    <property type="evidence" value="ECO:0007669"/>
    <property type="project" value="TreeGrafter"/>
</dbReference>
<dbReference type="EMBL" id="DRGL01000027">
    <property type="protein sequence ID" value="HEA20882.1"/>
    <property type="molecule type" value="Genomic_DNA"/>
</dbReference>
<dbReference type="NCBIfam" id="NF001924">
    <property type="entry name" value="PRK00702.1"/>
    <property type="match status" value="1"/>
</dbReference>
<dbReference type="InterPro" id="IPR020672">
    <property type="entry name" value="Ribose5P_isomerase_typA_subgr"/>
</dbReference>
<feature type="active site" description="Proton acceptor" evidence="3">
    <location>
        <position position="105"/>
    </location>
</feature>
<name>A0A831VRI3_9FLAO</name>
<dbReference type="Gene3D" id="3.30.70.260">
    <property type="match status" value="1"/>
</dbReference>
<evidence type="ECO:0000256" key="3">
    <source>
        <dbReference type="HAMAP-Rule" id="MF_00170"/>
    </source>
</evidence>
<dbReference type="InterPro" id="IPR037171">
    <property type="entry name" value="NagB/RpiA_transferase-like"/>
</dbReference>
<dbReference type="Proteomes" id="UP000886191">
    <property type="component" value="Unassembled WGS sequence"/>
</dbReference>
<feature type="binding site" evidence="3">
    <location>
        <begin position="96"/>
        <end position="99"/>
    </location>
    <ligand>
        <name>substrate</name>
    </ligand>
</feature>
<comment type="pathway">
    <text evidence="3">Carbohydrate degradation; pentose phosphate pathway; D-ribose 5-phosphate from D-ribulose 5-phosphate (non-oxidative stage): step 1/1.</text>
</comment>
<dbReference type="GO" id="GO:0009052">
    <property type="term" value="P:pentose-phosphate shunt, non-oxidative branch"/>
    <property type="evidence" value="ECO:0007669"/>
    <property type="project" value="UniProtKB-UniRule"/>
</dbReference>
<feature type="binding site" evidence="3">
    <location>
        <begin position="83"/>
        <end position="86"/>
    </location>
    <ligand>
        <name>substrate</name>
    </ligand>
</feature>
<organism evidence="4">
    <name type="scientific">Pricia antarctica</name>
    <dbReference type="NCBI Taxonomy" id="641691"/>
    <lineage>
        <taxon>Bacteria</taxon>
        <taxon>Pseudomonadati</taxon>
        <taxon>Bacteroidota</taxon>
        <taxon>Flavobacteriia</taxon>
        <taxon>Flavobacteriales</taxon>
        <taxon>Flavobacteriaceae</taxon>
        <taxon>Pricia</taxon>
    </lineage>
</organism>
<accession>A0A831VRI3</accession>
<gene>
    <name evidence="3 4" type="primary">rpiA</name>
    <name evidence="4" type="ORF">ENH87_08180</name>
</gene>
<evidence type="ECO:0000313" key="4">
    <source>
        <dbReference type="EMBL" id="HEA20882.1"/>
    </source>
</evidence>
<dbReference type="PANTHER" id="PTHR11934">
    <property type="entry name" value="RIBOSE-5-PHOSPHATE ISOMERASE"/>
    <property type="match status" value="1"/>
</dbReference>
<comment type="function">
    <text evidence="3">Catalyzes the reversible conversion of ribose-5-phosphate to ribulose 5-phosphate.</text>
</comment>
<dbReference type="PANTHER" id="PTHR11934:SF0">
    <property type="entry name" value="RIBOSE-5-PHOSPHATE ISOMERASE"/>
    <property type="match status" value="1"/>
</dbReference>
<dbReference type="InterPro" id="IPR004788">
    <property type="entry name" value="Ribose5P_isomerase_type_A"/>
</dbReference>
<evidence type="ECO:0000256" key="2">
    <source>
        <dbReference type="ARBA" id="ARBA00023235"/>
    </source>
</evidence>
<feature type="binding site" evidence="3">
    <location>
        <position position="123"/>
    </location>
    <ligand>
        <name>substrate</name>
    </ligand>
</feature>
<dbReference type="UniPathway" id="UPA00115">
    <property type="reaction ID" value="UER00412"/>
</dbReference>
<dbReference type="FunFam" id="3.40.50.1360:FF:000001">
    <property type="entry name" value="Ribose-5-phosphate isomerase A"/>
    <property type="match status" value="1"/>
</dbReference>